<gene>
    <name evidence="2" type="ORF">MNB_SV-12-1322</name>
</gene>
<proteinExistence type="predicted"/>
<sequence>MNVELIAIIALCFLVFIMFILVIIRDKEVSKKLKLYGKTIEDLNRENHTITKTLKGLLSAEQVDIKAMQIQLKAEVKAEVQKSLSPLLTSINEIESVMSDFQDEQIKRIDALEDGKKVVNFAAPNMVDSNEKLIVAQYKNGKSEAMIAKDLRIGIGEVDLILKLANLK</sequence>
<evidence type="ECO:0000313" key="2">
    <source>
        <dbReference type="EMBL" id="SFV59666.1"/>
    </source>
</evidence>
<protein>
    <submittedName>
        <fullName evidence="2">Putative periplasmic protein</fullName>
    </submittedName>
</protein>
<keyword evidence="1" id="KW-1133">Transmembrane helix</keyword>
<dbReference type="AlphaFoldDB" id="A0A1W1C1M2"/>
<accession>A0A1W1C1M2</accession>
<keyword evidence="1" id="KW-0812">Transmembrane</keyword>
<dbReference type="EMBL" id="FPHE01000092">
    <property type="protein sequence ID" value="SFV59666.1"/>
    <property type="molecule type" value="Genomic_DNA"/>
</dbReference>
<organism evidence="2">
    <name type="scientific">hydrothermal vent metagenome</name>
    <dbReference type="NCBI Taxonomy" id="652676"/>
    <lineage>
        <taxon>unclassified sequences</taxon>
        <taxon>metagenomes</taxon>
        <taxon>ecological metagenomes</taxon>
    </lineage>
</organism>
<keyword evidence="1" id="KW-0472">Membrane</keyword>
<feature type="transmembrane region" description="Helical" evidence="1">
    <location>
        <begin position="6"/>
        <end position="24"/>
    </location>
</feature>
<name>A0A1W1C1M2_9ZZZZ</name>
<evidence type="ECO:0000256" key="1">
    <source>
        <dbReference type="SAM" id="Phobius"/>
    </source>
</evidence>
<reference evidence="2" key="1">
    <citation type="submission" date="2016-10" db="EMBL/GenBank/DDBJ databases">
        <authorList>
            <person name="de Groot N.N."/>
        </authorList>
    </citation>
    <scope>NUCLEOTIDE SEQUENCE</scope>
</reference>